<evidence type="ECO:0000259" key="3">
    <source>
        <dbReference type="Pfam" id="PF00656"/>
    </source>
</evidence>
<dbReference type="InterPro" id="IPR005735">
    <property type="entry name" value="Znf_LSD1"/>
</dbReference>
<dbReference type="FunCoup" id="A0A6P3ZHP2">
    <property type="interactions" value="896"/>
</dbReference>
<dbReference type="GO" id="GO:0004197">
    <property type="term" value="F:cysteine-type endopeptidase activity"/>
    <property type="evidence" value="ECO:0007669"/>
    <property type="project" value="InterPro"/>
</dbReference>
<reference evidence="6" key="1">
    <citation type="submission" date="2025-08" db="UniProtKB">
        <authorList>
            <consortium name="RefSeq"/>
        </authorList>
    </citation>
    <scope>IDENTIFICATION</scope>
    <source>
        <tissue evidence="6">Seedling</tissue>
    </source>
</reference>
<organism evidence="5 6">
    <name type="scientific">Ziziphus jujuba</name>
    <name type="common">Chinese jujube</name>
    <name type="synonym">Ziziphus sativa</name>
    <dbReference type="NCBI Taxonomy" id="326968"/>
    <lineage>
        <taxon>Eukaryota</taxon>
        <taxon>Viridiplantae</taxon>
        <taxon>Streptophyta</taxon>
        <taxon>Embryophyta</taxon>
        <taxon>Tracheophyta</taxon>
        <taxon>Spermatophyta</taxon>
        <taxon>Magnoliopsida</taxon>
        <taxon>eudicotyledons</taxon>
        <taxon>Gunneridae</taxon>
        <taxon>Pentapetalae</taxon>
        <taxon>rosids</taxon>
        <taxon>fabids</taxon>
        <taxon>Rosales</taxon>
        <taxon>Rhamnaceae</taxon>
        <taxon>Paliureae</taxon>
        <taxon>Ziziphus</taxon>
    </lineage>
</organism>
<name>A0A6P3ZHP2_ZIZJJ</name>
<dbReference type="PANTHER" id="PTHR48104:SF32">
    <property type="entry name" value="METACASPASE-1-LIKE"/>
    <property type="match status" value="1"/>
</dbReference>
<gene>
    <name evidence="6" type="primary">LOC107414138</name>
</gene>
<dbReference type="NCBIfam" id="TIGR01053">
    <property type="entry name" value="LSD1"/>
    <property type="match status" value="1"/>
</dbReference>
<evidence type="ECO:0000259" key="4">
    <source>
        <dbReference type="Pfam" id="PF06943"/>
    </source>
</evidence>
<evidence type="ECO:0000313" key="6">
    <source>
        <dbReference type="RefSeq" id="XP_015877720.3"/>
    </source>
</evidence>
<keyword evidence="5" id="KW-1185">Reference proteome</keyword>
<proteinExistence type="inferred from homology"/>
<protein>
    <submittedName>
        <fullName evidence="6">Metacaspase-1</fullName>
    </submittedName>
</protein>
<feature type="region of interest" description="Disordered" evidence="2">
    <location>
        <begin position="41"/>
        <end position="82"/>
    </location>
</feature>
<feature type="domain" description="Peptidase C14 caspase" evidence="3">
    <location>
        <begin position="85"/>
        <end position="356"/>
    </location>
</feature>
<dbReference type="InterPro" id="IPR011600">
    <property type="entry name" value="Pept_C14_caspase"/>
</dbReference>
<dbReference type="Proteomes" id="UP001652623">
    <property type="component" value="Chromosome 8"/>
</dbReference>
<dbReference type="PANTHER" id="PTHR48104">
    <property type="entry name" value="METACASPASE-4"/>
    <property type="match status" value="1"/>
</dbReference>
<feature type="domain" description="Zinc finger LSD1-type" evidence="4">
    <location>
        <begin position="7"/>
        <end position="31"/>
    </location>
</feature>
<evidence type="ECO:0000313" key="5">
    <source>
        <dbReference type="Proteomes" id="UP001652623"/>
    </source>
</evidence>
<dbReference type="GO" id="GO:0005737">
    <property type="term" value="C:cytoplasm"/>
    <property type="evidence" value="ECO:0007669"/>
    <property type="project" value="TreeGrafter"/>
</dbReference>
<dbReference type="GeneID" id="107414138"/>
<evidence type="ECO:0000256" key="2">
    <source>
        <dbReference type="SAM" id="MobiDB-lite"/>
    </source>
</evidence>
<dbReference type="InterPro" id="IPR029030">
    <property type="entry name" value="Caspase-like_dom_sf"/>
</dbReference>
<dbReference type="SUPFAM" id="SSF52129">
    <property type="entry name" value="Caspase-like"/>
    <property type="match status" value="1"/>
</dbReference>
<dbReference type="GO" id="GO:0006508">
    <property type="term" value="P:proteolysis"/>
    <property type="evidence" value="ECO:0007669"/>
    <property type="project" value="InterPro"/>
</dbReference>
<accession>A0A6P3ZHP2</accession>
<dbReference type="InterPro" id="IPR050452">
    <property type="entry name" value="Metacaspase"/>
</dbReference>
<dbReference type="RefSeq" id="XP_015877720.3">
    <property type="nucleotide sequence ID" value="XM_016022234.4"/>
</dbReference>
<evidence type="ECO:0000256" key="1">
    <source>
        <dbReference type="ARBA" id="ARBA00009005"/>
    </source>
</evidence>
<dbReference type="Pfam" id="PF06943">
    <property type="entry name" value="zf-LSD1"/>
    <property type="match status" value="1"/>
</dbReference>
<comment type="similarity">
    <text evidence="1">Belongs to the peptidase C14B family.</text>
</comment>
<dbReference type="InParanoid" id="A0A6P3ZHP2"/>
<dbReference type="KEGG" id="zju:107414138"/>
<dbReference type="AlphaFoldDB" id="A0A6P3ZHP2"/>
<sequence length="368" mass="40388">MLMLVDCSNCRTPLQLPPGATSIRCALCHAVTHVAHPRTVPAPPPSYSSSHNHYHVPPPNYAPTGAPSPYNHAPPANPPSVHGSKRALICGVSYRYTRHELKGCVNDAKCMKYLLVNKFNFPESSIVMLTEEETDPYRRPTKHNIRMALYWLVQGCRPGDSLVFHYSGHGSQQRNYNGDEVDGYDETLCPLDFETQGMIVDDEINATIVRPLPAGAKLHAIIDACHSGTVLDLPFLCRMDRTGRYVWEDHRPRSGVWKGTSGGEVISFSGCDDDQTSADTSALSRITSTGAMTYSFIQAIERGHATTYGNMLNAMRTTIRNTDNDLGGGIVTSLITMLLTGGSLGGLRQEPQLTANEPFDVYTKTFSL</sequence>
<dbReference type="Pfam" id="PF00656">
    <property type="entry name" value="Peptidase_C14"/>
    <property type="match status" value="1"/>
</dbReference>
<dbReference type="Gene3D" id="3.40.50.12660">
    <property type="match status" value="1"/>
</dbReference>